<keyword evidence="2" id="KW-0812">Transmembrane</keyword>
<feature type="transmembrane region" description="Helical" evidence="2">
    <location>
        <begin position="22"/>
        <end position="44"/>
    </location>
</feature>
<keyword evidence="2" id="KW-1133">Transmembrane helix</keyword>
<keyword evidence="4" id="KW-1185">Reference proteome</keyword>
<comment type="caution">
    <text evidence="3">The sequence shown here is derived from an EMBL/GenBank/DDBJ whole genome shotgun (WGS) entry which is preliminary data.</text>
</comment>
<evidence type="ECO:0000256" key="1">
    <source>
        <dbReference type="SAM" id="MobiDB-lite"/>
    </source>
</evidence>
<accession>A0A5C6CG58</accession>
<keyword evidence="2" id="KW-0472">Membrane</keyword>
<dbReference type="Proteomes" id="UP000316304">
    <property type="component" value="Unassembled WGS sequence"/>
</dbReference>
<sequence>MANSLRRNPDQDAVPQPRRHDAFYLLVGFTLVCLGIVLGLFSGLPNCHRAFAMKSFPRELSLVQLQTEGLDDNAFIQLTDVDFDRLTPPSPLEKVTSTLSQLSSPVELGSDPDQLGNKLATIRQELFGTLESTSVGPLLAESFRGIPLFPKGESSLQTEPIVTLSRHSATLESAKQQIDNRNELRGFLSLDTRGDMIRMLETFSNVGEIDPRSNESLAASKQADRSSKDAAPTYRLEPLETPPARLQASVLLAVSVLTFATGMVLCGSSSLSFWTCLLMPIPAAISVLGMPMRCGRGGRKMRFIYNFVGVGFLILGGYEMAVLGGFGQVGGNSIHAVVGCLILAIGIAAVLGTIIHARTPKPTVIPAIAMPQPETARLPHILRYNSNSNSHEREADHESHPSPPRNPQPTAYEDPVLIAAMDDSCSSLTMEYINRVMELDFSNPAFVRDKSLSSLTSIGLLLGCNNTVLADISDDTVHPTIRLTSVLQDGLPVITSSETISQGDQPKMATTGVYQTVPALPLTSMLAKHLQQTIQMSEKRECQIVKIDRDEKYEVYLLSLRASADVQSQYDESNLTVAPATYERFHFPPQPIEELVASS</sequence>
<feature type="transmembrane region" description="Helical" evidence="2">
    <location>
        <begin position="303"/>
        <end position="327"/>
    </location>
</feature>
<dbReference type="AlphaFoldDB" id="A0A5C6CG58"/>
<dbReference type="EMBL" id="SJPT01000004">
    <property type="protein sequence ID" value="TWU23162.1"/>
    <property type="molecule type" value="Genomic_DNA"/>
</dbReference>
<reference evidence="3 4" key="1">
    <citation type="submission" date="2019-02" db="EMBL/GenBank/DDBJ databases">
        <title>Deep-cultivation of Planctomycetes and their phenomic and genomic characterization uncovers novel biology.</title>
        <authorList>
            <person name="Wiegand S."/>
            <person name="Jogler M."/>
            <person name="Boedeker C."/>
            <person name="Pinto D."/>
            <person name="Vollmers J."/>
            <person name="Rivas-Marin E."/>
            <person name="Kohn T."/>
            <person name="Peeters S.H."/>
            <person name="Heuer A."/>
            <person name="Rast P."/>
            <person name="Oberbeckmann S."/>
            <person name="Bunk B."/>
            <person name="Jeske O."/>
            <person name="Meyerdierks A."/>
            <person name="Storesund J.E."/>
            <person name="Kallscheuer N."/>
            <person name="Luecker S."/>
            <person name="Lage O.M."/>
            <person name="Pohl T."/>
            <person name="Merkel B.J."/>
            <person name="Hornburger P."/>
            <person name="Mueller R.-W."/>
            <person name="Bruemmer F."/>
            <person name="Labrenz M."/>
            <person name="Spormann A.M."/>
            <person name="Op Den Camp H."/>
            <person name="Overmann J."/>
            <person name="Amann R."/>
            <person name="Jetten M.S.M."/>
            <person name="Mascher T."/>
            <person name="Medema M.H."/>
            <person name="Devos D.P."/>
            <person name="Kaster A.-K."/>
            <person name="Ovreas L."/>
            <person name="Rohde M."/>
            <person name="Galperin M.Y."/>
            <person name="Jogler C."/>
        </authorList>
    </citation>
    <scope>NUCLEOTIDE SEQUENCE [LARGE SCALE GENOMIC DNA]</scope>
    <source>
        <strain evidence="3 4">Pla52o</strain>
    </source>
</reference>
<dbReference type="RefSeq" id="WP_146594928.1">
    <property type="nucleotide sequence ID" value="NZ_SJPT01000004.1"/>
</dbReference>
<gene>
    <name evidence="3" type="ORF">Pla52o_26970</name>
</gene>
<feature type="compositionally biased region" description="Basic and acidic residues" evidence="1">
    <location>
        <begin position="390"/>
        <end position="400"/>
    </location>
</feature>
<feature type="region of interest" description="Disordered" evidence="1">
    <location>
        <begin position="211"/>
        <end position="236"/>
    </location>
</feature>
<name>A0A5C6CG58_9BACT</name>
<organism evidence="3 4">
    <name type="scientific">Novipirellula galeiformis</name>
    <dbReference type="NCBI Taxonomy" id="2528004"/>
    <lineage>
        <taxon>Bacteria</taxon>
        <taxon>Pseudomonadati</taxon>
        <taxon>Planctomycetota</taxon>
        <taxon>Planctomycetia</taxon>
        <taxon>Pirellulales</taxon>
        <taxon>Pirellulaceae</taxon>
        <taxon>Novipirellula</taxon>
    </lineage>
</organism>
<evidence type="ECO:0000256" key="2">
    <source>
        <dbReference type="SAM" id="Phobius"/>
    </source>
</evidence>
<feature type="transmembrane region" description="Helical" evidence="2">
    <location>
        <begin position="271"/>
        <end position="291"/>
    </location>
</feature>
<proteinExistence type="predicted"/>
<evidence type="ECO:0000313" key="4">
    <source>
        <dbReference type="Proteomes" id="UP000316304"/>
    </source>
</evidence>
<feature type="transmembrane region" description="Helical" evidence="2">
    <location>
        <begin position="244"/>
        <end position="265"/>
    </location>
</feature>
<protein>
    <recommendedName>
        <fullName evidence="5">Transmembrane protein</fullName>
    </recommendedName>
</protein>
<dbReference type="OrthoDB" id="236733at2"/>
<feature type="region of interest" description="Disordered" evidence="1">
    <location>
        <begin position="388"/>
        <end position="411"/>
    </location>
</feature>
<feature type="transmembrane region" description="Helical" evidence="2">
    <location>
        <begin position="333"/>
        <end position="355"/>
    </location>
</feature>
<evidence type="ECO:0000313" key="3">
    <source>
        <dbReference type="EMBL" id="TWU23162.1"/>
    </source>
</evidence>
<evidence type="ECO:0008006" key="5">
    <source>
        <dbReference type="Google" id="ProtNLM"/>
    </source>
</evidence>